<dbReference type="HAMAP" id="MF_00109">
    <property type="entry name" value="Shikimate_kinase"/>
    <property type="match status" value="1"/>
</dbReference>
<dbReference type="Pfam" id="PF01202">
    <property type="entry name" value="SKI"/>
    <property type="match status" value="1"/>
</dbReference>
<evidence type="ECO:0000313" key="11">
    <source>
        <dbReference type="EMBL" id="CAB4613711.1"/>
    </source>
</evidence>
<protein>
    <recommendedName>
        <fullName evidence="3">shikimate kinase</fullName>
        <ecNumber evidence="3">2.7.1.71</ecNumber>
    </recommendedName>
</protein>
<dbReference type="SUPFAM" id="SSF52540">
    <property type="entry name" value="P-loop containing nucleoside triphosphate hydrolases"/>
    <property type="match status" value="1"/>
</dbReference>
<evidence type="ECO:0000256" key="8">
    <source>
        <dbReference type="ARBA" id="ARBA00022840"/>
    </source>
</evidence>
<dbReference type="PANTHER" id="PTHR21087">
    <property type="entry name" value="SHIKIMATE KINASE"/>
    <property type="match status" value="1"/>
</dbReference>
<evidence type="ECO:0000256" key="5">
    <source>
        <dbReference type="ARBA" id="ARBA00022679"/>
    </source>
</evidence>
<comment type="catalytic activity">
    <reaction evidence="10">
        <text>shikimate + ATP = 3-phosphoshikimate + ADP + H(+)</text>
        <dbReference type="Rhea" id="RHEA:13121"/>
        <dbReference type="ChEBI" id="CHEBI:15378"/>
        <dbReference type="ChEBI" id="CHEBI:30616"/>
        <dbReference type="ChEBI" id="CHEBI:36208"/>
        <dbReference type="ChEBI" id="CHEBI:145989"/>
        <dbReference type="ChEBI" id="CHEBI:456216"/>
        <dbReference type="EC" id="2.7.1.71"/>
    </reaction>
</comment>
<dbReference type="GO" id="GO:0004765">
    <property type="term" value="F:shikimate kinase activity"/>
    <property type="evidence" value="ECO:0007669"/>
    <property type="project" value="UniProtKB-EC"/>
</dbReference>
<organism evidence="11">
    <name type="scientific">freshwater metagenome</name>
    <dbReference type="NCBI Taxonomy" id="449393"/>
    <lineage>
        <taxon>unclassified sequences</taxon>
        <taxon>metagenomes</taxon>
        <taxon>ecological metagenomes</taxon>
    </lineage>
</organism>
<evidence type="ECO:0000256" key="1">
    <source>
        <dbReference type="ARBA" id="ARBA00004842"/>
    </source>
</evidence>
<proteinExistence type="inferred from homology"/>
<sequence>MPNKSEVIVLVGPMGVGKSTVGKKLAKALKLSFCDTDNIVTEKHGAIDTYFQNYGEDAFREIEHEALKSAISTPGIVATGGGAVLKAESRSLLQNTTVIYLSTDGKHMSSRLRKSTRPLIKNGIDDWKRIYESRKHIYQEVADIEIDTSGHPLAQTIAEIRERLGI</sequence>
<dbReference type="AlphaFoldDB" id="A0A6J6HIV6"/>
<dbReference type="InterPro" id="IPR027417">
    <property type="entry name" value="P-loop_NTPase"/>
</dbReference>
<keyword evidence="4" id="KW-0028">Amino-acid biosynthesis</keyword>
<dbReference type="EC" id="2.7.1.71" evidence="3"/>
<evidence type="ECO:0000256" key="6">
    <source>
        <dbReference type="ARBA" id="ARBA00022741"/>
    </source>
</evidence>
<keyword evidence="5" id="KW-0808">Transferase</keyword>
<dbReference type="GO" id="GO:0009073">
    <property type="term" value="P:aromatic amino acid family biosynthetic process"/>
    <property type="evidence" value="ECO:0007669"/>
    <property type="project" value="UniProtKB-KW"/>
</dbReference>
<dbReference type="EMBL" id="CAEZVD010000001">
    <property type="protein sequence ID" value="CAB4613711.1"/>
    <property type="molecule type" value="Genomic_DNA"/>
</dbReference>
<reference evidence="11" key="1">
    <citation type="submission" date="2020-05" db="EMBL/GenBank/DDBJ databases">
        <authorList>
            <person name="Chiriac C."/>
            <person name="Salcher M."/>
            <person name="Ghai R."/>
            <person name="Kavagutti S V."/>
        </authorList>
    </citation>
    <scope>NUCLEOTIDE SEQUENCE</scope>
</reference>
<dbReference type="UniPathway" id="UPA00053">
    <property type="reaction ID" value="UER00088"/>
</dbReference>
<evidence type="ECO:0000256" key="10">
    <source>
        <dbReference type="ARBA" id="ARBA00048567"/>
    </source>
</evidence>
<evidence type="ECO:0000256" key="4">
    <source>
        <dbReference type="ARBA" id="ARBA00022605"/>
    </source>
</evidence>
<dbReference type="PANTHER" id="PTHR21087:SF16">
    <property type="entry name" value="SHIKIMATE KINASE 1, CHLOROPLASTIC"/>
    <property type="match status" value="1"/>
</dbReference>
<dbReference type="InterPro" id="IPR023000">
    <property type="entry name" value="Shikimate_kinase_CS"/>
</dbReference>
<dbReference type="PROSITE" id="PS01128">
    <property type="entry name" value="SHIKIMATE_KINASE"/>
    <property type="match status" value="1"/>
</dbReference>
<comment type="similarity">
    <text evidence="2">Belongs to the shikimate kinase family.</text>
</comment>
<dbReference type="CDD" id="cd00464">
    <property type="entry name" value="SK"/>
    <property type="match status" value="1"/>
</dbReference>
<dbReference type="Gene3D" id="3.40.50.300">
    <property type="entry name" value="P-loop containing nucleotide triphosphate hydrolases"/>
    <property type="match status" value="1"/>
</dbReference>
<name>A0A6J6HIV6_9ZZZZ</name>
<keyword evidence="7" id="KW-0418">Kinase</keyword>
<keyword evidence="9" id="KW-0057">Aromatic amino acid biosynthesis</keyword>
<dbReference type="GO" id="GO:0008652">
    <property type="term" value="P:amino acid biosynthetic process"/>
    <property type="evidence" value="ECO:0007669"/>
    <property type="project" value="UniProtKB-KW"/>
</dbReference>
<evidence type="ECO:0000256" key="9">
    <source>
        <dbReference type="ARBA" id="ARBA00023141"/>
    </source>
</evidence>
<dbReference type="PRINTS" id="PR01100">
    <property type="entry name" value="SHIKIMTKNASE"/>
</dbReference>
<keyword evidence="8" id="KW-0067">ATP-binding</keyword>
<evidence type="ECO:0000256" key="7">
    <source>
        <dbReference type="ARBA" id="ARBA00022777"/>
    </source>
</evidence>
<accession>A0A6J6HIV6</accession>
<comment type="pathway">
    <text evidence="1">Metabolic intermediate biosynthesis; chorismate biosynthesis; chorismate from D-erythrose 4-phosphate and phosphoenolpyruvate: step 5/7.</text>
</comment>
<dbReference type="InterPro" id="IPR000623">
    <property type="entry name" value="Shikimate_kinase/TSH1"/>
</dbReference>
<dbReference type="GO" id="GO:0005829">
    <property type="term" value="C:cytosol"/>
    <property type="evidence" value="ECO:0007669"/>
    <property type="project" value="TreeGrafter"/>
</dbReference>
<gene>
    <name evidence="11" type="ORF">UFOPK1909_00042</name>
</gene>
<evidence type="ECO:0000256" key="3">
    <source>
        <dbReference type="ARBA" id="ARBA00012154"/>
    </source>
</evidence>
<dbReference type="GO" id="GO:0009423">
    <property type="term" value="P:chorismate biosynthetic process"/>
    <property type="evidence" value="ECO:0007669"/>
    <property type="project" value="UniProtKB-UniPathway"/>
</dbReference>
<dbReference type="GO" id="GO:0005524">
    <property type="term" value="F:ATP binding"/>
    <property type="evidence" value="ECO:0007669"/>
    <property type="project" value="UniProtKB-KW"/>
</dbReference>
<keyword evidence="6" id="KW-0547">Nucleotide-binding</keyword>
<evidence type="ECO:0000256" key="2">
    <source>
        <dbReference type="ARBA" id="ARBA00006997"/>
    </source>
</evidence>
<dbReference type="InterPro" id="IPR031322">
    <property type="entry name" value="Shikimate/glucono_kinase"/>
</dbReference>